<organism evidence="2 3">
    <name type="scientific">Candidatus Portnoybacteria bacterium CG_4_10_14_0_2_um_filter_44_20</name>
    <dbReference type="NCBI Taxonomy" id="1974799"/>
    <lineage>
        <taxon>Bacteria</taxon>
        <taxon>Candidatus Portnoyibacteriota</taxon>
    </lineage>
</organism>
<sequence>MQTLFAEPGIALAMKMAGKDNFLPIDWRRSNDGKQGKVNPNNFIEIAKSVERSGKTPLVAAHNPSKSGSLKRAVTAR</sequence>
<feature type="region of interest" description="Disordered" evidence="1">
    <location>
        <begin position="55"/>
        <end position="77"/>
    </location>
</feature>
<dbReference type="Proteomes" id="UP000229805">
    <property type="component" value="Unassembled WGS sequence"/>
</dbReference>
<accession>A0A2M7UKU4</accession>
<evidence type="ECO:0000313" key="2">
    <source>
        <dbReference type="EMBL" id="PIZ71887.1"/>
    </source>
</evidence>
<protein>
    <submittedName>
        <fullName evidence="2">Uncharacterized protein</fullName>
    </submittedName>
</protein>
<proteinExistence type="predicted"/>
<gene>
    <name evidence="2" type="ORF">COY11_00700</name>
</gene>
<dbReference type="EMBL" id="PFOG01000033">
    <property type="protein sequence ID" value="PIZ71887.1"/>
    <property type="molecule type" value="Genomic_DNA"/>
</dbReference>
<evidence type="ECO:0000313" key="3">
    <source>
        <dbReference type="Proteomes" id="UP000229805"/>
    </source>
</evidence>
<comment type="caution">
    <text evidence="2">The sequence shown here is derived from an EMBL/GenBank/DDBJ whole genome shotgun (WGS) entry which is preliminary data.</text>
</comment>
<name>A0A2M7UKU4_9BACT</name>
<reference evidence="3" key="1">
    <citation type="submission" date="2017-09" db="EMBL/GenBank/DDBJ databases">
        <title>Depth-based differentiation of microbial function through sediment-hosted aquifers and enrichment of novel symbionts in the deep terrestrial subsurface.</title>
        <authorList>
            <person name="Probst A.J."/>
            <person name="Ladd B."/>
            <person name="Jarett J.K."/>
            <person name="Geller-Mcgrath D.E."/>
            <person name="Sieber C.M.K."/>
            <person name="Emerson J.B."/>
            <person name="Anantharaman K."/>
            <person name="Thomas B.C."/>
            <person name="Malmstrom R."/>
            <person name="Stieglmeier M."/>
            <person name="Klingl A."/>
            <person name="Woyke T."/>
            <person name="Ryan C.M."/>
            <person name="Banfield J.F."/>
        </authorList>
    </citation>
    <scope>NUCLEOTIDE SEQUENCE [LARGE SCALE GENOMIC DNA]</scope>
</reference>
<dbReference type="AlphaFoldDB" id="A0A2M7UKU4"/>
<evidence type="ECO:0000256" key="1">
    <source>
        <dbReference type="SAM" id="MobiDB-lite"/>
    </source>
</evidence>